<evidence type="ECO:0000313" key="2">
    <source>
        <dbReference type="EMBL" id="PJJ83388.1"/>
    </source>
</evidence>
<keyword evidence="3" id="KW-1185">Reference proteome</keyword>
<evidence type="ECO:0000256" key="1">
    <source>
        <dbReference type="SAM" id="SignalP"/>
    </source>
</evidence>
<gene>
    <name evidence="2" type="ORF">CLV57_0370</name>
</gene>
<dbReference type="RefSeq" id="WP_211290014.1">
    <property type="nucleotide sequence ID" value="NZ_PGFJ01000001.1"/>
</dbReference>
<dbReference type="Pfam" id="PF18958">
    <property type="entry name" value="DUF5700"/>
    <property type="match status" value="1"/>
</dbReference>
<dbReference type="InterPro" id="IPR043754">
    <property type="entry name" value="DUF5700"/>
</dbReference>
<dbReference type="EMBL" id="PGFJ01000001">
    <property type="protein sequence ID" value="PJJ83388.1"/>
    <property type="molecule type" value="Genomic_DNA"/>
</dbReference>
<feature type="signal peptide" evidence="1">
    <location>
        <begin position="1"/>
        <end position="20"/>
    </location>
</feature>
<evidence type="ECO:0008006" key="4">
    <source>
        <dbReference type="Google" id="ProtNLM"/>
    </source>
</evidence>
<accession>A0A2H9VRF4</accession>
<comment type="caution">
    <text evidence="2">The sequence shown here is derived from an EMBL/GenBank/DDBJ whole genome shotgun (WGS) entry which is preliminary data.</text>
</comment>
<dbReference type="Proteomes" id="UP000242687">
    <property type="component" value="Unassembled WGS sequence"/>
</dbReference>
<protein>
    <recommendedName>
        <fullName evidence="4">DUF2268 domain-containing protein</fullName>
    </recommendedName>
</protein>
<dbReference type="AlphaFoldDB" id="A0A2H9VRF4"/>
<evidence type="ECO:0000313" key="3">
    <source>
        <dbReference type="Proteomes" id="UP000242687"/>
    </source>
</evidence>
<organism evidence="2 3">
    <name type="scientific">Mucilaginibacter auburnensis</name>
    <dbReference type="NCBI Taxonomy" id="1457233"/>
    <lineage>
        <taxon>Bacteria</taxon>
        <taxon>Pseudomonadati</taxon>
        <taxon>Bacteroidota</taxon>
        <taxon>Sphingobacteriia</taxon>
        <taxon>Sphingobacteriales</taxon>
        <taxon>Sphingobacteriaceae</taxon>
        <taxon>Mucilaginibacter</taxon>
    </lineage>
</organism>
<reference evidence="2 3" key="1">
    <citation type="submission" date="2017-11" db="EMBL/GenBank/DDBJ databases">
        <title>Genomic Encyclopedia of Archaeal and Bacterial Type Strains, Phase II (KMG-II): From Individual Species to Whole Genera.</title>
        <authorList>
            <person name="Goeker M."/>
        </authorList>
    </citation>
    <scope>NUCLEOTIDE SEQUENCE [LARGE SCALE GENOMIC DNA]</scope>
    <source>
        <strain evidence="2 3">DSM 28175</strain>
    </source>
</reference>
<keyword evidence="1" id="KW-0732">Signal</keyword>
<name>A0A2H9VRF4_9SPHI</name>
<proteinExistence type="predicted"/>
<sequence length="365" mass="40519">MVAKLTLFVFSIFFCLSVSAYTPPEKLNVSIDFESARLISVLLAKKSVTAAELDKAANVYGSKQLIEKVKGYSGADVSVFKSTLREVIETGTVKGNDPYNWKEVKNNLKAINLLLNKLSASPDAFINDIKLKIEAYTSDQVNANIKACFLIGGGSLGFTQGDGMTFNVALQKIGDDYDGLKLLVAHELYHSIQAAGQASRNVSKTAMAYHVKATYAMLYNLWSEGTASLVGDFTGMKSVAPFSKTQIAEYDKNAGRKRENFALFEALAYKCYTDSASRLYGALYNIGFSTAFDETSYYVGYEMSKKISQYMGKKAIADELTQDLLSFIETYIKLYKEHPEDKAFIRFDASTENIVQQLAKWRNNI</sequence>
<feature type="chain" id="PRO_5014149798" description="DUF2268 domain-containing protein" evidence="1">
    <location>
        <begin position="21"/>
        <end position="365"/>
    </location>
</feature>